<protein>
    <submittedName>
        <fullName evidence="2">Uncharacterized protein</fullName>
    </submittedName>
</protein>
<gene>
    <name evidence="2" type="ORF">PLEPLA_LOCUS32269</name>
</gene>
<reference evidence="2" key="1">
    <citation type="submission" date="2020-03" db="EMBL/GenBank/DDBJ databases">
        <authorList>
            <person name="Weist P."/>
        </authorList>
    </citation>
    <scope>NUCLEOTIDE SEQUENCE</scope>
</reference>
<evidence type="ECO:0000313" key="2">
    <source>
        <dbReference type="EMBL" id="CAB1444553.1"/>
    </source>
</evidence>
<organism evidence="2 3">
    <name type="scientific">Pleuronectes platessa</name>
    <name type="common">European plaice</name>
    <dbReference type="NCBI Taxonomy" id="8262"/>
    <lineage>
        <taxon>Eukaryota</taxon>
        <taxon>Metazoa</taxon>
        <taxon>Chordata</taxon>
        <taxon>Craniata</taxon>
        <taxon>Vertebrata</taxon>
        <taxon>Euteleostomi</taxon>
        <taxon>Actinopterygii</taxon>
        <taxon>Neopterygii</taxon>
        <taxon>Teleostei</taxon>
        <taxon>Neoteleostei</taxon>
        <taxon>Acanthomorphata</taxon>
        <taxon>Carangaria</taxon>
        <taxon>Pleuronectiformes</taxon>
        <taxon>Pleuronectoidei</taxon>
        <taxon>Pleuronectidae</taxon>
        <taxon>Pleuronectes</taxon>
    </lineage>
</organism>
<accession>A0A9N7YYG4</accession>
<feature type="region of interest" description="Disordered" evidence="1">
    <location>
        <begin position="41"/>
        <end position="116"/>
    </location>
</feature>
<evidence type="ECO:0000256" key="1">
    <source>
        <dbReference type="SAM" id="MobiDB-lite"/>
    </source>
</evidence>
<dbReference type="Proteomes" id="UP001153269">
    <property type="component" value="Unassembled WGS sequence"/>
</dbReference>
<proteinExistence type="predicted"/>
<comment type="caution">
    <text evidence="2">The sequence shown here is derived from an EMBL/GenBank/DDBJ whole genome shotgun (WGS) entry which is preliminary data.</text>
</comment>
<keyword evidence="3" id="KW-1185">Reference proteome</keyword>
<sequence>MSMVIATRPDSDSRVAPATVVKLLRGVLSLLLLRGGDRREDWAVQAGAGSNPQRAESQEEEEEEEEEEGEDLHLSHFTATTVCGCTKQRENEIEMREEEEEKEGGGGGGRRRKEGVKDFLPSLSTAAAGDVFTPTSVVGPVIYDR</sequence>
<feature type="compositionally biased region" description="Acidic residues" evidence="1">
    <location>
        <begin position="58"/>
        <end position="70"/>
    </location>
</feature>
<name>A0A9N7YYG4_PLEPL</name>
<dbReference type="AlphaFoldDB" id="A0A9N7YYG4"/>
<evidence type="ECO:0000313" key="3">
    <source>
        <dbReference type="Proteomes" id="UP001153269"/>
    </source>
</evidence>
<dbReference type="EMBL" id="CADEAL010003402">
    <property type="protein sequence ID" value="CAB1444553.1"/>
    <property type="molecule type" value="Genomic_DNA"/>
</dbReference>